<evidence type="ECO:0000256" key="2">
    <source>
        <dbReference type="ARBA" id="ARBA00022448"/>
    </source>
</evidence>
<feature type="transmembrane region" description="Helical" evidence="7">
    <location>
        <begin position="113"/>
        <end position="141"/>
    </location>
</feature>
<comment type="similarity">
    <text evidence="7">Belongs to the binding-protein-dependent transport system permease family.</text>
</comment>
<keyword evidence="2 7" id="KW-0813">Transport</keyword>
<feature type="domain" description="ABC transmembrane type-1" evidence="8">
    <location>
        <begin position="59"/>
        <end position="241"/>
    </location>
</feature>
<keyword evidence="4 7" id="KW-0812">Transmembrane</keyword>
<comment type="subcellular location">
    <subcellularLocation>
        <location evidence="1 7">Cell membrane</location>
        <topology evidence="1 7">Multi-pass membrane protein</topology>
    </subcellularLocation>
</comment>
<evidence type="ECO:0000256" key="4">
    <source>
        <dbReference type="ARBA" id="ARBA00022692"/>
    </source>
</evidence>
<evidence type="ECO:0000256" key="7">
    <source>
        <dbReference type="RuleBase" id="RU363032"/>
    </source>
</evidence>
<proteinExistence type="inferred from homology"/>
<keyword evidence="3" id="KW-1003">Cell membrane</keyword>
<organism evidence="9 10">
    <name type="scientific">Rhizobium nepotum 39/7</name>
    <dbReference type="NCBI Taxonomy" id="1368418"/>
    <lineage>
        <taxon>Bacteria</taxon>
        <taxon>Pseudomonadati</taxon>
        <taxon>Pseudomonadota</taxon>
        <taxon>Alphaproteobacteria</taxon>
        <taxon>Hyphomicrobiales</taxon>
        <taxon>Rhizobiaceae</taxon>
        <taxon>Rhizobium/Agrobacterium group</taxon>
        <taxon>Rhizobium</taxon>
    </lineage>
</organism>
<accession>A0ABR5CT00</accession>
<evidence type="ECO:0000256" key="6">
    <source>
        <dbReference type="ARBA" id="ARBA00023136"/>
    </source>
</evidence>
<feature type="transmembrane region" description="Helical" evidence="7">
    <location>
        <begin position="194"/>
        <end position="213"/>
    </location>
</feature>
<protein>
    <submittedName>
        <fullName evidence="9">Phosphonate ABC transporter permease</fullName>
    </submittedName>
</protein>
<dbReference type="EMBL" id="JWJH01000008">
    <property type="protein sequence ID" value="KJF67965.1"/>
    <property type="molecule type" value="Genomic_DNA"/>
</dbReference>
<evidence type="ECO:0000256" key="1">
    <source>
        <dbReference type="ARBA" id="ARBA00004651"/>
    </source>
</evidence>
<dbReference type="Pfam" id="PF00528">
    <property type="entry name" value="BPD_transp_1"/>
    <property type="match status" value="1"/>
</dbReference>
<dbReference type="CDD" id="cd06261">
    <property type="entry name" value="TM_PBP2"/>
    <property type="match status" value="1"/>
</dbReference>
<dbReference type="InterPro" id="IPR005769">
    <property type="entry name" value="PhnE/PtxC"/>
</dbReference>
<evidence type="ECO:0000259" key="8">
    <source>
        <dbReference type="PROSITE" id="PS50928"/>
    </source>
</evidence>
<dbReference type="InterPro" id="IPR000515">
    <property type="entry name" value="MetI-like"/>
</dbReference>
<feature type="transmembrane region" description="Helical" evidence="7">
    <location>
        <begin position="225"/>
        <end position="246"/>
    </location>
</feature>
<sequence length="254" mass="28158">MRFCVLLAVLTFLAWSVAFLNIDLARILGAFPRLAEILATRYFPPDMDYISDADFIRSVIRTLEMSLLGGFFGVVFAIPLAWLAARNITISRRITYPFGRIAIMGSRSIHETIWTILFVTVFGFGMLAGTLALTVFCIGFAGKLFSDEMEAIDMGPVDAMRSVGANPLQVFQYAVVPQVRVAFTGIAIYTWDVAFRAATVVGFFGGGGMGWYLKRTTQQLESTRVAAILLVIIALVLMAEIGSGWLRRRISRMR</sequence>
<evidence type="ECO:0000313" key="9">
    <source>
        <dbReference type="EMBL" id="KJF67965.1"/>
    </source>
</evidence>
<name>A0ABR5CT00_9HYPH</name>
<keyword evidence="5 7" id="KW-1133">Transmembrane helix</keyword>
<dbReference type="Proteomes" id="UP000052068">
    <property type="component" value="Unassembled WGS sequence"/>
</dbReference>
<feature type="transmembrane region" description="Helical" evidence="7">
    <location>
        <begin position="65"/>
        <end position="85"/>
    </location>
</feature>
<keyword evidence="10" id="KW-1185">Reference proteome</keyword>
<gene>
    <name evidence="9" type="ORF">RS75_10820</name>
</gene>
<dbReference type="SUPFAM" id="SSF161098">
    <property type="entry name" value="MetI-like"/>
    <property type="match status" value="1"/>
</dbReference>
<evidence type="ECO:0000313" key="10">
    <source>
        <dbReference type="Proteomes" id="UP000052068"/>
    </source>
</evidence>
<dbReference type="PROSITE" id="PS50928">
    <property type="entry name" value="ABC_TM1"/>
    <property type="match status" value="1"/>
</dbReference>
<reference evidence="9 10" key="1">
    <citation type="submission" date="2015-03" db="EMBL/GenBank/DDBJ databases">
        <title>Draft Genome Sequences of Agrobacterium nepotum Strain 39/7T (= CFBP 7436T = LMG 26435T) and Agrobacterium sp. Strain KFB 330 (= CFBP 8308 = LMG 28674).</title>
        <authorList>
            <person name="Kuzmanovic N."/>
            <person name="Pulawska J."/>
            <person name="Obradovic A."/>
        </authorList>
    </citation>
    <scope>NUCLEOTIDE SEQUENCE [LARGE SCALE GENOMIC DNA]</scope>
    <source>
        <strain evidence="9 10">39/7</strain>
    </source>
</reference>
<dbReference type="Gene3D" id="1.10.3720.10">
    <property type="entry name" value="MetI-like"/>
    <property type="match status" value="1"/>
</dbReference>
<comment type="caution">
    <text evidence="9">The sequence shown here is derived from an EMBL/GenBank/DDBJ whole genome shotgun (WGS) entry which is preliminary data.</text>
</comment>
<dbReference type="InterPro" id="IPR035906">
    <property type="entry name" value="MetI-like_sf"/>
</dbReference>
<dbReference type="PANTHER" id="PTHR30043">
    <property type="entry name" value="PHOSPHONATES TRANSPORT SYSTEM PERMEASE PROTEIN"/>
    <property type="match status" value="1"/>
</dbReference>
<dbReference type="NCBIfam" id="TIGR01097">
    <property type="entry name" value="PhnE"/>
    <property type="match status" value="1"/>
</dbReference>
<evidence type="ECO:0000256" key="5">
    <source>
        <dbReference type="ARBA" id="ARBA00022989"/>
    </source>
</evidence>
<evidence type="ECO:0000256" key="3">
    <source>
        <dbReference type="ARBA" id="ARBA00022475"/>
    </source>
</evidence>
<dbReference type="PANTHER" id="PTHR30043:SF1">
    <property type="entry name" value="ABC TRANSPORT SYSTEM PERMEASE PROTEIN P69"/>
    <property type="match status" value="1"/>
</dbReference>
<keyword evidence="6 7" id="KW-0472">Membrane</keyword>